<protein>
    <submittedName>
        <fullName evidence="2">Uncharacterized protein</fullName>
    </submittedName>
</protein>
<evidence type="ECO:0000313" key="3">
    <source>
        <dbReference type="Proteomes" id="UP000092444"/>
    </source>
</evidence>
<dbReference type="STRING" id="37546.A0A1B0G2N5"/>
<dbReference type="EMBL" id="CCAG010000815">
    <property type="status" value="NOT_ANNOTATED_CDS"/>
    <property type="molecule type" value="Genomic_DNA"/>
</dbReference>
<sequence length="89" mass="9935">MDFIFISLNIAEIRAALDSYINHFRALIEMLLRQNRVLRRAPRSCLPSPTNSSTAITSSAKPTDISHLIKRKRSEEPTSEAAAATPAKR</sequence>
<reference evidence="2" key="1">
    <citation type="submission" date="2020-05" db="UniProtKB">
        <authorList>
            <consortium name="EnsemblMetazoa"/>
        </authorList>
    </citation>
    <scope>IDENTIFICATION</scope>
    <source>
        <strain evidence="2">Yale</strain>
    </source>
</reference>
<dbReference type="EnsemblMetazoa" id="GMOY007577-RA">
    <property type="protein sequence ID" value="GMOY007577-PA"/>
    <property type="gene ID" value="GMOY007577"/>
</dbReference>
<dbReference type="Proteomes" id="UP000092444">
    <property type="component" value="Unassembled WGS sequence"/>
</dbReference>
<name>A0A1B0G2N5_GLOMM</name>
<evidence type="ECO:0000313" key="2">
    <source>
        <dbReference type="EnsemblMetazoa" id="GMOY007577-PA"/>
    </source>
</evidence>
<organism evidence="2 3">
    <name type="scientific">Glossina morsitans morsitans</name>
    <name type="common">Savannah tsetse fly</name>
    <dbReference type="NCBI Taxonomy" id="37546"/>
    <lineage>
        <taxon>Eukaryota</taxon>
        <taxon>Metazoa</taxon>
        <taxon>Ecdysozoa</taxon>
        <taxon>Arthropoda</taxon>
        <taxon>Hexapoda</taxon>
        <taxon>Insecta</taxon>
        <taxon>Pterygota</taxon>
        <taxon>Neoptera</taxon>
        <taxon>Endopterygota</taxon>
        <taxon>Diptera</taxon>
        <taxon>Brachycera</taxon>
        <taxon>Muscomorpha</taxon>
        <taxon>Hippoboscoidea</taxon>
        <taxon>Glossinidae</taxon>
        <taxon>Glossina</taxon>
    </lineage>
</organism>
<keyword evidence="3" id="KW-1185">Reference proteome</keyword>
<accession>A0A1B0G2N5</accession>
<evidence type="ECO:0000256" key="1">
    <source>
        <dbReference type="SAM" id="MobiDB-lite"/>
    </source>
</evidence>
<proteinExistence type="predicted"/>
<feature type="region of interest" description="Disordered" evidence="1">
    <location>
        <begin position="43"/>
        <end position="89"/>
    </location>
</feature>
<dbReference type="AlphaFoldDB" id="A0A1B0G2N5"/>
<dbReference type="VEuPathDB" id="VectorBase:GMOY007577"/>
<feature type="compositionally biased region" description="Low complexity" evidence="1">
    <location>
        <begin position="79"/>
        <end position="89"/>
    </location>
</feature>
<feature type="compositionally biased region" description="Polar residues" evidence="1">
    <location>
        <begin position="47"/>
        <end position="61"/>
    </location>
</feature>